<keyword evidence="1" id="KW-1277">Toxin-antitoxin system</keyword>
<evidence type="ECO:0000313" key="3">
    <source>
        <dbReference type="EMBL" id="MBD4338250.1"/>
    </source>
</evidence>
<dbReference type="Proteomes" id="UP000653002">
    <property type="component" value="Unassembled WGS sequence"/>
</dbReference>
<evidence type="ECO:0000313" key="4">
    <source>
        <dbReference type="Proteomes" id="UP000052230"/>
    </source>
</evidence>
<dbReference type="EMBL" id="CCXZ01000024">
    <property type="protein sequence ID" value="CEG14539.1"/>
    <property type="molecule type" value="Genomic_DNA"/>
</dbReference>
<dbReference type="Proteomes" id="UP000052230">
    <property type="component" value="Unassembled WGS sequence"/>
</dbReference>
<organism evidence="2 4">
    <name type="scientific">Xanthomonas citri pv. citri</name>
    <dbReference type="NCBI Taxonomy" id="611301"/>
    <lineage>
        <taxon>Bacteria</taxon>
        <taxon>Pseudomonadati</taxon>
        <taxon>Pseudomonadota</taxon>
        <taxon>Gammaproteobacteria</taxon>
        <taxon>Lysobacterales</taxon>
        <taxon>Lysobacteraceae</taxon>
        <taxon>Xanthomonas</taxon>
    </lineage>
</organism>
<gene>
    <name evidence="3" type="ORF">GUH15_19795</name>
    <name evidence="2" type="ORF">XAC3562_120002</name>
</gene>
<keyword evidence="4" id="KW-1185">Reference proteome</keyword>
<dbReference type="KEGG" id="xcu:J159_00891"/>
<reference evidence="3" key="2">
    <citation type="submission" date="2020-01" db="EMBL/GenBank/DDBJ databases">
        <authorList>
            <person name="Richard D."/>
        </authorList>
    </citation>
    <scope>NUCLEOTIDE SEQUENCE</scope>
    <source>
        <strain evidence="3">JP541</strain>
    </source>
</reference>
<comment type="caution">
    <text evidence="2">The sequence shown here is derived from an EMBL/GenBank/DDBJ whole genome shotgun (WGS) entry which is preliminary data.</text>
</comment>
<protein>
    <submittedName>
        <fullName evidence="2">Uncharacterized protein</fullName>
    </submittedName>
</protein>
<dbReference type="KEGG" id="xcr:J163_00890"/>
<evidence type="ECO:0000313" key="2">
    <source>
        <dbReference type="EMBL" id="CEG14539.1"/>
    </source>
</evidence>
<evidence type="ECO:0000256" key="1">
    <source>
        <dbReference type="ARBA" id="ARBA00022649"/>
    </source>
</evidence>
<dbReference type="KEGG" id="xcm:J164_00890"/>
<dbReference type="EMBL" id="JAABFR010001479">
    <property type="protein sequence ID" value="MBD4338250.1"/>
    <property type="molecule type" value="Genomic_DNA"/>
</dbReference>
<sequence length="114" mass="12848">MFLRKKTIESDRHADLAAQARAMTGKLSAKVEELLAEYIAKERHSHSAGALELQRATSEWKAFTEAHGSFADEFPRCDRPARCSRQCRPEHEHPYVLVVQSNIFDTSPRRGGGP</sequence>
<proteinExistence type="predicted"/>
<dbReference type="PATRIC" id="fig|434928.28.peg.872"/>
<name>A0A0U5G3E0_XANCI</name>
<dbReference type="KEGG" id="xcf:J172_00885"/>
<dbReference type="InterPro" id="IPR009956">
    <property type="entry name" value="Post-segregation_anti-tox_CcdA"/>
</dbReference>
<dbReference type="Pfam" id="PF07362">
    <property type="entry name" value="CcdA"/>
    <property type="match status" value="1"/>
</dbReference>
<dbReference type="AlphaFoldDB" id="A0A0U5G3E0"/>
<dbReference type="KEGG" id="xcn:J169_00890"/>
<dbReference type="KEGG" id="xcw:J162_00890"/>
<reference evidence="2 4" key="1">
    <citation type="submission" date="2014-09" db="EMBL/GenBank/DDBJ databases">
        <authorList>
            <person name="Regsiter A."/>
        </authorList>
    </citation>
    <scope>NUCLEOTIDE SEQUENCE [LARGE SCALE GENOMIC DNA]</scope>
</reference>
<accession>A0A0U5G3E0</accession>